<evidence type="ECO:0000259" key="12">
    <source>
        <dbReference type="Pfam" id="PF22456"/>
    </source>
</evidence>
<proteinExistence type="inferred from homology"/>
<reference evidence="13" key="1">
    <citation type="submission" date="2020-06" db="EMBL/GenBank/DDBJ databases">
        <title>Genomes of multiple members of Pneumocystis genus reveal paths to human pathogen Pneumocystis jirovecii.</title>
        <authorList>
            <person name="Cisse O.H."/>
            <person name="Ma L."/>
            <person name="Dekker J."/>
            <person name="Khil P."/>
            <person name="Jo J."/>
            <person name="Brenchley J."/>
            <person name="Blair R."/>
            <person name="Pahar B."/>
            <person name="Chabe M."/>
            <person name="Van Rompay K.A."/>
            <person name="Keesler R."/>
            <person name="Sukura A."/>
            <person name="Hirsch V."/>
            <person name="Kutty G."/>
            <person name="Liu Y."/>
            <person name="Peng L."/>
            <person name="Chen J."/>
            <person name="Song J."/>
            <person name="Weissenbacher-Lang C."/>
            <person name="Xu J."/>
            <person name="Upham N.S."/>
            <person name="Stajich J.E."/>
            <person name="Cuomo C.A."/>
            <person name="Cushion M.T."/>
            <person name="Kovacs J.A."/>
        </authorList>
    </citation>
    <scope>NUCLEOTIDE SEQUENCE</scope>
    <source>
        <strain evidence="13">2A</strain>
    </source>
</reference>
<name>A0A899G3C7_9ASCO</name>
<dbReference type="EMBL" id="CP054547">
    <property type="protein sequence ID" value="QSL67084.1"/>
    <property type="molecule type" value="Genomic_DNA"/>
</dbReference>
<comment type="similarity">
    <text evidence="1 7">Belongs to the peptidase M16 family.</text>
</comment>
<keyword evidence="8" id="KW-1133">Transmembrane helix</keyword>
<evidence type="ECO:0000313" key="14">
    <source>
        <dbReference type="Proteomes" id="UP000663699"/>
    </source>
</evidence>
<dbReference type="PROSITE" id="PS00143">
    <property type="entry name" value="INSULINASE"/>
    <property type="match status" value="1"/>
</dbReference>
<dbReference type="GO" id="GO:0046872">
    <property type="term" value="F:metal ion binding"/>
    <property type="evidence" value="ECO:0007669"/>
    <property type="project" value="UniProtKB-KW"/>
</dbReference>
<dbReference type="SUPFAM" id="SSF63411">
    <property type="entry name" value="LuxS/MPP-like metallohydrolase"/>
    <property type="match status" value="4"/>
</dbReference>
<evidence type="ECO:0000256" key="5">
    <source>
        <dbReference type="ARBA" id="ARBA00022833"/>
    </source>
</evidence>
<dbReference type="PANTHER" id="PTHR43690:SF18">
    <property type="entry name" value="INSULIN-DEGRADING ENZYME-RELATED"/>
    <property type="match status" value="1"/>
</dbReference>
<sequence>MRSFDKFITEDFDKPESDQSSYRMIELPNGLKTLLISNPTTLDSGAALDVKVGHFSDPEGIYGVAHFCEHLLFMGTKKYPGEDDFSGYLSAHSGTYNAYTATEDTNYFFSITEQFYETALDMFSQFFISPLILKRSVEREARAVDSEHKKNLQSDTWRAYQLEKHLSNPNSPYSKFGTGNYMTLVDYTRKKGLDIASIVTEFYLAHYSANVMKLVLYSSKSLDELQNLAARYFTDIPNKNIEIPRFTEKPFGSSIIGREIWYKPIVDQKSLELVFPIETQKYFYKSDPVLYLSYFLDRMSSGSLSYMLREKGWATSMGINSEYIVSETDVLRIIVYLTNEGLENYQDIVALIFKSLEFLKEKGPIKEYFDELAKIEKLSFRFKDQHRLMTYSSMLAASMQDTFILDRDLLSSTVPYVYSAENITNLFSQLNLDNFFIMMYSTTKPGVWDLREPWYDSEYTIKVINSTFIEKIKNYVPKDKFVLPEKNVYIPEIFIRKNASEHKIFKPTLVYNDSRIRYWYKEDDTFSSPKTALYAFMNIPDYASSPFEAVHSAVYVDMLQTHIYNLYYNAAIVGYNIALGSSSTGLFLSIYGYSGKILPLLDDLIKTIKEYTPNNVSFTVTKEKFISSYLLSEYTSPFRYVPSVLSAFHDQFYWPYSDLLYAAKSMTFQDIYHFHKRRFSSLFTEVLAVGLLSNQTHDLLEIYFKSLTEKEQFPYQILPSRSFALREGSNFVYEMVNSNPSEPNSAILYSLQFGTSKDPRETALLYVVYNIIKSIAFDQLRTKEQLGYVVRTSVSSSNYLLTFFFVLQSIRDPFYLEQRINALLYKFAAFLDTLTDDEFKGYVDSLVTLTYPNFNNIQQESVAYANAILTGFYDFDYDIYLRGHFQNVTIKDVKDFFMKYFYPGAPNRKKLSFHLRSQALEFVSVHDLSPIRLQYYFKCHGLDITLSEYYSLVEVSSLLADLEEEIINFFKKKYPNKDVSSIVTQAFKYLKELYGKLKKDSIKDYGAVHFTDLAAFRNSLRLSPAPLPYRGYLFFAASISFMVTVCFGNWIIFYHFSIPPDLVPLQNVIIAQRMHKMKREIKKSS</sequence>
<keyword evidence="8" id="KW-0812">Transmembrane</keyword>
<dbReference type="OrthoDB" id="952271at2759"/>
<keyword evidence="6" id="KW-0482">Metalloprotease</keyword>
<feature type="domain" description="Peptidase M16 middle/third" evidence="11">
    <location>
        <begin position="380"/>
        <end position="661"/>
    </location>
</feature>
<feature type="domain" description="Peptidase M16 C-terminal" evidence="10">
    <location>
        <begin position="199"/>
        <end position="372"/>
    </location>
</feature>
<evidence type="ECO:0000259" key="9">
    <source>
        <dbReference type="Pfam" id="PF00675"/>
    </source>
</evidence>
<evidence type="ECO:0000256" key="8">
    <source>
        <dbReference type="SAM" id="Phobius"/>
    </source>
</evidence>
<gene>
    <name evidence="13" type="ORF">MERGE_001471</name>
</gene>
<keyword evidence="5" id="KW-0862">Zinc</keyword>
<dbReference type="Pfam" id="PF16187">
    <property type="entry name" value="Peptidase_M16_M"/>
    <property type="match status" value="1"/>
</dbReference>
<dbReference type="InterPro" id="IPR007863">
    <property type="entry name" value="Peptidase_M16_C"/>
</dbReference>
<dbReference type="Pfam" id="PF00675">
    <property type="entry name" value="Peptidase_M16"/>
    <property type="match status" value="1"/>
</dbReference>
<keyword evidence="8" id="KW-0472">Membrane</keyword>
<dbReference type="GO" id="GO:0005829">
    <property type="term" value="C:cytosol"/>
    <property type="evidence" value="ECO:0007669"/>
    <property type="project" value="TreeGrafter"/>
</dbReference>
<evidence type="ECO:0000256" key="7">
    <source>
        <dbReference type="RuleBase" id="RU004447"/>
    </source>
</evidence>
<dbReference type="Gene3D" id="3.30.830.10">
    <property type="entry name" value="Metalloenzyme, LuxS/M16 peptidase-like"/>
    <property type="match status" value="4"/>
</dbReference>
<dbReference type="InterPro" id="IPR001431">
    <property type="entry name" value="Pept_M16_Zn_BS"/>
</dbReference>
<dbReference type="AlphaFoldDB" id="A0A899G3C7"/>
<protein>
    <submittedName>
        <fullName evidence="13">Uncharacterized protein</fullName>
    </submittedName>
</protein>
<dbReference type="PANTHER" id="PTHR43690">
    <property type="entry name" value="NARDILYSIN"/>
    <property type="match status" value="1"/>
</dbReference>
<dbReference type="FunFam" id="3.30.830.10:FF:000005">
    <property type="entry name" value="nardilysin isoform X1"/>
    <property type="match status" value="1"/>
</dbReference>
<keyword evidence="3" id="KW-0479">Metal-binding</keyword>
<evidence type="ECO:0000313" key="13">
    <source>
        <dbReference type="EMBL" id="QSL67084.1"/>
    </source>
</evidence>
<organism evidence="13 14">
    <name type="scientific">Pneumocystis wakefieldiae</name>
    <dbReference type="NCBI Taxonomy" id="38082"/>
    <lineage>
        <taxon>Eukaryota</taxon>
        <taxon>Fungi</taxon>
        <taxon>Dikarya</taxon>
        <taxon>Ascomycota</taxon>
        <taxon>Taphrinomycotina</taxon>
        <taxon>Pneumocystomycetes</taxon>
        <taxon>Pneumocystaceae</taxon>
        <taxon>Pneumocystis</taxon>
    </lineage>
</organism>
<evidence type="ECO:0000256" key="6">
    <source>
        <dbReference type="ARBA" id="ARBA00023049"/>
    </source>
</evidence>
<evidence type="ECO:0000259" key="11">
    <source>
        <dbReference type="Pfam" id="PF16187"/>
    </source>
</evidence>
<dbReference type="InterPro" id="IPR032632">
    <property type="entry name" value="Peptidase_M16_M"/>
</dbReference>
<dbReference type="GO" id="GO:0005739">
    <property type="term" value="C:mitochondrion"/>
    <property type="evidence" value="ECO:0007669"/>
    <property type="project" value="TreeGrafter"/>
</dbReference>
<dbReference type="InterPro" id="IPR011765">
    <property type="entry name" value="Pept_M16_N"/>
</dbReference>
<evidence type="ECO:0000259" key="10">
    <source>
        <dbReference type="Pfam" id="PF05193"/>
    </source>
</evidence>
<dbReference type="Proteomes" id="UP000663699">
    <property type="component" value="Chromosome 16"/>
</dbReference>
<keyword evidence="2" id="KW-0645">Protease</keyword>
<accession>A0A899G3C7</accession>
<evidence type="ECO:0000256" key="4">
    <source>
        <dbReference type="ARBA" id="ARBA00022801"/>
    </source>
</evidence>
<keyword evidence="14" id="KW-1185">Reference proteome</keyword>
<dbReference type="FunFam" id="3.30.830.10:FF:000004">
    <property type="entry name" value="Putative insulin-degrading enzyme"/>
    <property type="match status" value="1"/>
</dbReference>
<feature type="transmembrane region" description="Helical" evidence="8">
    <location>
        <begin position="1032"/>
        <end position="1056"/>
    </location>
</feature>
<dbReference type="InterPro" id="IPR011249">
    <property type="entry name" value="Metalloenz_LuxS/M16"/>
</dbReference>
<dbReference type="GO" id="GO:0051603">
    <property type="term" value="P:proteolysis involved in protein catabolic process"/>
    <property type="evidence" value="ECO:0007669"/>
    <property type="project" value="TreeGrafter"/>
</dbReference>
<dbReference type="Pfam" id="PF22456">
    <property type="entry name" value="PqqF-like_C_4"/>
    <property type="match status" value="1"/>
</dbReference>
<feature type="domain" description="Peptidase M16 N-terminal" evidence="9">
    <location>
        <begin position="33"/>
        <end position="169"/>
    </location>
</feature>
<feature type="domain" description="Coenzyme PQQ synthesis protein F-like C-terminal lobe" evidence="12">
    <location>
        <begin position="770"/>
        <end position="854"/>
    </location>
</feature>
<dbReference type="GO" id="GO:0043171">
    <property type="term" value="P:peptide catabolic process"/>
    <property type="evidence" value="ECO:0007669"/>
    <property type="project" value="TreeGrafter"/>
</dbReference>
<evidence type="ECO:0000256" key="2">
    <source>
        <dbReference type="ARBA" id="ARBA00022670"/>
    </source>
</evidence>
<dbReference type="InterPro" id="IPR050626">
    <property type="entry name" value="Peptidase_M16"/>
</dbReference>
<dbReference type="Pfam" id="PF05193">
    <property type="entry name" value="Peptidase_M16_C"/>
    <property type="match status" value="1"/>
</dbReference>
<evidence type="ECO:0000256" key="3">
    <source>
        <dbReference type="ARBA" id="ARBA00022723"/>
    </source>
</evidence>
<keyword evidence="4" id="KW-0378">Hydrolase</keyword>
<evidence type="ECO:0000256" key="1">
    <source>
        <dbReference type="ARBA" id="ARBA00007261"/>
    </source>
</evidence>
<dbReference type="GO" id="GO:0004222">
    <property type="term" value="F:metalloendopeptidase activity"/>
    <property type="evidence" value="ECO:0007669"/>
    <property type="project" value="InterPro"/>
</dbReference>
<dbReference type="InterPro" id="IPR054734">
    <property type="entry name" value="PqqF-like_C_4"/>
</dbReference>